<proteinExistence type="predicted"/>
<evidence type="ECO:0000256" key="3">
    <source>
        <dbReference type="ARBA" id="ARBA00023015"/>
    </source>
</evidence>
<name>A0ABV1KKW6_9BACL</name>
<dbReference type="PROSITE" id="PS51755">
    <property type="entry name" value="OMPR_PHOB"/>
    <property type="match status" value="1"/>
</dbReference>
<evidence type="ECO:0000256" key="4">
    <source>
        <dbReference type="ARBA" id="ARBA00023125"/>
    </source>
</evidence>
<evidence type="ECO:0000256" key="6">
    <source>
        <dbReference type="PROSITE-ProRule" id="PRU01091"/>
    </source>
</evidence>
<reference evidence="8 9" key="1">
    <citation type="journal article" date="2023" name="Genome Announc.">
        <title>Pan-Genome Analyses of the Genus Cohnella and Proposal of the Novel Species Cohnella silvisoli sp. nov., Isolated from Forest Soil.</title>
        <authorList>
            <person name="Wang C."/>
            <person name="Mao L."/>
            <person name="Bao G."/>
            <person name="Zhu H."/>
        </authorList>
    </citation>
    <scope>NUCLEOTIDE SEQUENCE [LARGE SCALE GENOMIC DNA]</scope>
    <source>
        <strain evidence="8 9">NL03-T5-1</strain>
    </source>
</reference>
<dbReference type="InterPro" id="IPR036388">
    <property type="entry name" value="WH-like_DNA-bd_sf"/>
</dbReference>
<dbReference type="EMBL" id="JASKHM010000001">
    <property type="protein sequence ID" value="MEQ4480795.1"/>
    <property type="molecule type" value="Genomic_DNA"/>
</dbReference>
<dbReference type="Pfam" id="PF00486">
    <property type="entry name" value="Trans_reg_C"/>
    <property type="match status" value="1"/>
</dbReference>
<dbReference type="Proteomes" id="UP001493487">
    <property type="component" value="Unassembled WGS sequence"/>
</dbReference>
<feature type="domain" description="OmpR/PhoB-type" evidence="7">
    <location>
        <begin position="142"/>
        <end position="241"/>
    </location>
</feature>
<evidence type="ECO:0000313" key="8">
    <source>
        <dbReference type="EMBL" id="MEQ4480795.1"/>
    </source>
</evidence>
<keyword evidence="3" id="KW-0805">Transcription regulation</keyword>
<dbReference type="InterPro" id="IPR016032">
    <property type="entry name" value="Sig_transdc_resp-reg_C-effctor"/>
</dbReference>
<dbReference type="SUPFAM" id="SSF46894">
    <property type="entry name" value="C-terminal effector domain of the bipartite response regulators"/>
    <property type="match status" value="1"/>
</dbReference>
<dbReference type="SMART" id="SM00862">
    <property type="entry name" value="Trans_reg_C"/>
    <property type="match status" value="1"/>
</dbReference>
<keyword evidence="5" id="KW-0804">Transcription</keyword>
<protein>
    <submittedName>
        <fullName evidence="8">Winged-helix domain-containing protein</fullName>
    </submittedName>
</protein>
<evidence type="ECO:0000256" key="1">
    <source>
        <dbReference type="ARBA" id="ARBA00022553"/>
    </source>
</evidence>
<keyword evidence="1" id="KW-0597">Phosphoprotein</keyword>
<evidence type="ECO:0000256" key="5">
    <source>
        <dbReference type="ARBA" id="ARBA00023163"/>
    </source>
</evidence>
<sequence>MQQHEEIRSLTEPGSLNPNNLGYCEITNRILIISPRPASLRALVAELAERCYDVLLLHHADDPLLSMVQGNIIVVDRTADLPAGAATALPGDGTSPVLALVNKEAATAPHGEEWVNWPCPIEEIIGKINQLSLKTTVPIEETRNYVFKEIVLDPGRMTVTRGGAKVDLTKTEYDLLRTLIAADGKVMTRQELMNGVWGEQYFGGSNAVDVHIKSLRHKLNDDPKDPRYIATVRGTGYRLADL</sequence>
<dbReference type="PANTHER" id="PTHR48111">
    <property type="entry name" value="REGULATOR OF RPOS"/>
    <property type="match status" value="1"/>
</dbReference>
<feature type="DNA-binding region" description="OmpR/PhoB-type" evidence="6">
    <location>
        <begin position="142"/>
        <end position="241"/>
    </location>
</feature>
<gene>
    <name evidence="8" type="ORF">QJS35_00160</name>
</gene>
<evidence type="ECO:0000259" key="7">
    <source>
        <dbReference type="PROSITE" id="PS51755"/>
    </source>
</evidence>
<accession>A0ABV1KKW6</accession>
<evidence type="ECO:0000256" key="2">
    <source>
        <dbReference type="ARBA" id="ARBA00023012"/>
    </source>
</evidence>
<organism evidence="8 9">
    <name type="scientific">Cohnella silvisoli</name>
    <dbReference type="NCBI Taxonomy" id="2873699"/>
    <lineage>
        <taxon>Bacteria</taxon>
        <taxon>Bacillati</taxon>
        <taxon>Bacillota</taxon>
        <taxon>Bacilli</taxon>
        <taxon>Bacillales</taxon>
        <taxon>Paenibacillaceae</taxon>
        <taxon>Cohnella</taxon>
    </lineage>
</organism>
<dbReference type="PANTHER" id="PTHR48111:SF40">
    <property type="entry name" value="PHOSPHATE REGULON TRANSCRIPTIONAL REGULATORY PROTEIN PHOB"/>
    <property type="match status" value="1"/>
</dbReference>
<dbReference type="CDD" id="cd00383">
    <property type="entry name" value="trans_reg_C"/>
    <property type="match status" value="1"/>
</dbReference>
<dbReference type="Gene3D" id="1.10.10.10">
    <property type="entry name" value="Winged helix-like DNA-binding domain superfamily/Winged helix DNA-binding domain"/>
    <property type="match status" value="1"/>
</dbReference>
<evidence type="ECO:0000313" key="9">
    <source>
        <dbReference type="Proteomes" id="UP001493487"/>
    </source>
</evidence>
<keyword evidence="9" id="KW-1185">Reference proteome</keyword>
<comment type="caution">
    <text evidence="8">The sequence shown here is derived from an EMBL/GenBank/DDBJ whole genome shotgun (WGS) entry which is preliminary data.</text>
</comment>
<keyword evidence="2" id="KW-0902">Two-component regulatory system</keyword>
<dbReference type="InterPro" id="IPR039420">
    <property type="entry name" value="WalR-like"/>
</dbReference>
<keyword evidence="4 6" id="KW-0238">DNA-binding</keyword>
<dbReference type="RefSeq" id="WP_232183386.1">
    <property type="nucleotide sequence ID" value="NZ_JAIOAP010000001.1"/>
</dbReference>
<dbReference type="InterPro" id="IPR001867">
    <property type="entry name" value="OmpR/PhoB-type_DNA-bd"/>
</dbReference>